<dbReference type="AlphaFoldDB" id="A0A914P563"/>
<proteinExistence type="predicted"/>
<evidence type="ECO:0000313" key="5">
    <source>
        <dbReference type="WBParaSite" id="PDA_v2.g12475.t1"/>
    </source>
</evidence>
<keyword evidence="4" id="KW-1185">Reference proteome</keyword>
<evidence type="ECO:0000259" key="3">
    <source>
        <dbReference type="PROSITE" id="PS51387"/>
    </source>
</evidence>
<dbReference type="InterPro" id="IPR051264">
    <property type="entry name" value="FAD-oxidored/transferase_4"/>
</dbReference>
<dbReference type="InterPro" id="IPR036318">
    <property type="entry name" value="FAD-bd_PCMH-like_sf"/>
</dbReference>
<organism evidence="4 5">
    <name type="scientific">Panagrolaimus davidi</name>
    <dbReference type="NCBI Taxonomy" id="227884"/>
    <lineage>
        <taxon>Eukaryota</taxon>
        <taxon>Metazoa</taxon>
        <taxon>Ecdysozoa</taxon>
        <taxon>Nematoda</taxon>
        <taxon>Chromadorea</taxon>
        <taxon>Rhabditida</taxon>
        <taxon>Tylenchina</taxon>
        <taxon>Panagrolaimomorpha</taxon>
        <taxon>Panagrolaimoidea</taxon>
        <taxon>Panagrolaimidae</taxon>
        <taxon>Panagrolaimus</taxon>
    </lineage>
</organism>
<dbReference type="Gene3D" id="3.30.43.10">
    <property type="entry name" value="Uridine Diphospho-n-acetylenolpyruvylglucosamine Reductase, domain 2"/>
    <property type="match status" value="1"/>
</dbReference>
<reference evidence="5" key="1">
    <citation type="submission" date="2022-11" db="UniProtKB">
        <authorList>
            <consortium name="WormBaseParasite"/>
        </authorList>
    </citation>
    <scope>IDENTIFICATION</scope>
</reference>
<keyword evidence="2" id="KW-0560">Oxidoreductase</keyword>
<dbReference type="PANTHER" id="PTHR43716">
    <property type="entry name" value="D-2-HYDROXYGLUTARATE DEHYDROGENASE, MITOCHONDRIAL"/>
    <property type="match status" value="1"/>
</dbReference>
<evidence type="ECO:0000256" key="2">
    <source>
        <dbReference type="ARBA" id="ARBA00023002"/>
    </source>
</evidence>
<dbReference type="PANTHER" id="PTHR43716:SF1">
    <property type="entry name" value="D-2-HYDROXYGLUTARATE DEHYDROGENASE, MITOCHONDRIAL"/>
    <property type="match status" value="1"/>
</dbReference>
<protein>
    <submittedName>
        <fullName evidence="5">FAD-binding PCMH-type domain-containing protein</fullName>
    </submittedName>
</protein>
<name>A0A914P563_9BILA</name>
<dbReference type="InterPro" id="IPR016167">
    <property type="entry name" value="FAD-bd_PCMH_sub1"/>
</dbReference>
<evidence type="ECO:0000256" key="1">
    <source>
        <dbReference type="ARBA" id="ARBA00001974"/>
    </source>
</evidence>
<comment type="cofactor">
    <cofactor evidence="1">
        <name>FAD</name>
        <dbReference type="ChEBI" id="CHEBI:57692"/>
    </cofactor>
</comment>
<dbReference type="GO" id="GO:0005739">
    <property type="term" value="C:mitochondrion"/>
    <property type="evidence" value="ECO:0007669"/>
    <property type="project" value="TreeGrafter"/>
</dbReference>
<dbReference type="InterPro" id="IPR016166">
    <property type="entry name" value="FAD-bd_PCMH"/>
</dbReference>
<dbReference type="InterPro" id="IPR006094">
    <property type="entry name" value="Oxid_FAD_bind_N"/>
</dbReference>
<dbReference type="WBParaSite" id="PDA_v2.g12475.t1">
    <property type="protein sequence ID" value="PDA_v2.g12475.t1"/>
    <property type="gene ID" value="PDA_v2.g12475"/>
</dbReference>
<dbReference type="PROSITE" id="PS51387">
    <property type="entry name" value="FAD_PCMH"/>
    <property type="match status" value="1"/>
</dbReference>
<accession>A0A914P563</accession>
<dbReference type="GO" id="GO:0016491">
    <property type="term" value="F:oxidoreductase activity"/>
    <property type="evidence" value="ECO:0007669"/>
    <property type="project" value="UniProtKB-KW"/>
</dbReference>
<dbReference type="Proteomes" id="UP000887578">
    <property type="component" value="Unplaced"/>
</dbReference>
<dbReference type="SUPFAM" id="SSF56176">
    <property type="entry name" value="FAD-binding/transporter-associated domain-like"/>
    <property type="match status" value="1"/>
</dbReference>
<feature type="domain" description="FAD-binding PCMH-type" evidence="3">
    <location>
        <begin position="67"/>
        <end position="146"/>
    </location>
</feature>
<dbReference type="FunFam" id="3.30.43.10:FF:000011">
    <property type="entry name" value="D-lactate dehydrogenase (Cytochrome)"/>
    <property type="match status" value="1"/>
</dbReference>
<dbReference type="Pfam" id="PF01565">
    <property type="entry name" value="FAD_binding_4"/>
    <property type="match status" value="1"/>
</dbReference>
<evidence type="ECO:0000313" key="4">
    <source>
        <dbReference type="Proteomes" id="UP000887578"/>
    </source>
</evidence>
<dbReference type="GO" id="GO:0071949">
    <property type="term" value="F:FAD binding"/>
    <property type="evidence" value="ECO:0007669"/>
    <property type="project" value="InterPro"/>
</dbReference>
<sequence>MLKRFLLQQIISTQKSVNFRCLSSSTCRGSFGHLKDSDINVFEKICGKNNVKTDDLNGFNFDWMKQFKGNSKCVLLPETDEQISKILQHCYSRRLAIVPQAGNTGLVGGSVPVFDEIILSLRKMNKVFKLDNASGKVIFLCTFKKN</sequence>